<reference evidence="3 4" key="1">
    <citation type="submission" date="2020-10" db="EMBL/GenBank/DDBJ databases">
        <title>The Coptis chinensis genome and diversification of protoberbering-type alkaloids.</title>
        <authorList>
            <person name="Wang B."/>
            <person name="Shu S."/>
            <person name="Song C."/>
            <person name="Liu Y."/>
        </authorList>
    </citation>
    <scope>NUCLEOTIDE SEQUENCE [LARGE SCALE GENOMIC DNA]</scope>
    <source>
        <strain evidence="3">HL-2020</strain>
        <tissue evidence="3">Leaf</tissue>
    </source>
</reference>
<dbReference type="AlphaFoldDB" id="A0A835HU46"/>
<accession>A0A835HU46</accession>
<dbReference type="Pfam" id="PF03004">
    <property type="entry name" value="Transposase_24"/>
    <property type="match status" value="1"/>
</dbReference>
<proteinExistence type="predicted"/>
<dbReference type="Pfam" id="PF13963">
    <property type="entry name" value="Transpos_assoc"/>
    <property type="match status" value="1"/>
</dbReference>
<gene>
    <name evidence="3" type="ORF">IFM89_030429</name>
</gene>
<evidence type="ECO:0000259" key="2">
    <source>
        <dbReference type="Pfam" id="PF13963"/>
    </source>
</evidence>
<feature type="domain" description="Transposase-associated" evidence="2">
    <location>
        <begin position="8"/>
        <end position="81"/>
    </location>
</feature>
<evidence type="ECO:0000313" key="4">
    <source>
        <dbReference type="Proteomes" id="UP000631114"/>
    </source>
</evidence>
<sequence>MSSVPPNKAWMKEPQTSTEYLDGVILFLTFAQNKAGNDGWYCCPCVACRNVNGKKTLYEVSDYLIRLGIDETYTTWTFHGEPFPTSGIKKGIPSTSSSVAPRMVDLVNDAHIDPESLDDLRKWLLQHCRQNAEWEAKYQLYVEPYTSHPSRGRSRKKNVATEKLLEYVPWLRQQLQNQKMTTLKRLAMGPSFEAKSQILEVHYSDFKEVVFYCDWVLIGDKVNGCVVDLETNLLFVNLGRFQGKYKENDEPFIRAFEVSQVFYYKDPTRDNWYVVLDAPKRLNQGVDAFEDPLVFEARMSEEEMISKLVNDIVEEVDTTDGSWELIANDPANPPSRTDIFVVTHTRKNGTFVSEEVRQKMIKINEIFARDPSSKHKDLDHDPAAEVFGKDGRGRVLGLGSGVSKATLMAATPYKRKAEEAERSKLEFQSQIDDLKQQTTGHSLSRRPMVSRSAQTYELQSMGGRVVAIGRILGDRGDVPENAYRIIVDEILEFNAELFGAKGNTFSDIDMGSSITWPKSFTNII</sequence>
<organism evidence="3 4">
    <name type="scientific">Coptis chinensis</name>
    <dbReference type="NCBI Taxonomy" id="261450"/>
    <lineage>
        <taxon>Eukaryota</taxon>
        <taxon>Viridiplantae</taxon>
        <taxon>Streptophyta</taxon>
        <taxon>Embryophyta</taxon>
        <taxon>Tracheophyta</taxon>
        <taxon>Spermatophyta</taxon>
        <taxon>Magnoliopsida</taxon>
        <taxon>Ranunculales</taxon>
        <taxon>Ranunculaceae</taxon>
        <taxon>Coptidoideae</taxon>
        <taxon>Coptis</taxon>
    </lineage>
</organism>
<dbReference type="EMBL" id="JADFTS010000005">
    <property type="protein sequence ID" value="KAF9607010.1"/>
    <property type="molecule type" value="Genomic_DNA"/>
</dbReference>
<dbReference type="PANTHER" id="PTHR48258">
    <property type="entry name" value="DUF4218 DOMAIN-CONTAINING PROTEIN-RELATED"/>
    <property type="match status" value="1"/>
</dbReference>
<keyword evidence="4" id="KW-1185">Reference proteome</keyword>
<dbReference type="Pfam" id="PF13952">
    <property type="entry name" value="DUF4216"/>
    <property type="match status" value="1"/>
</dbReference>
<dbReference type="Proteomes" id="UP000631114">
    <property type="component" value="Unassembled WGS sequence"/>
</dbReference>
<dbReference type="InterPro" id="IPR025312">
    <property type="entry name" value="DUF4216"/>
</dbReference>
<evidence type="ECO:0008006" key="5">
    <source>
        <dbReference type="Google" id="ProtNLM"/>
    </source>
</evidence>
<protein>
    <recommendedName>
        <fullName evidence="5">Transposase</fullName>
    </recommendedName>
</protein>
<evidence type="ECO:0000313" key="3">
    <source>
        <dbReference type="EMBL" id="KAF9607010.1"/>
    </source>
</evidence>
<feature type="domain" description="DUF4216" evidence="1">
    <location>
        <begin position="200"/>
        <end position="275"/>
    </location>
</feature>
<comment type="caution">
    <text evidence="3">The sequence shown here is derived from an EMBL/GenBank/DDBJ whole genome shotgun (WGS) entry which is preliminary data.</text>
</comment>
<dbReference type="InterPro" id="IPR029480">
    <property type="entry name" value="Transpos_assoc"/>
</dbReference>
<name>A0A835HU46_9MAGN</name>
<dbReference type="InterPro" id="IPR004252">
    <property type="entry name" value="Probable_transposase_24"/>
</dbReference>
<evidence type="ECO:0000259" key="1">
    <source>
        <dbReference type="Pfam" id="PF13952"/>
    </source>
</evidence>